<gene>
    <name evidence="2" type="ORF">GLOIN_2v1697605</name>
</gene>
<evidence type="ECO:0000256" key="1">
    <source>
        <dbReference type="SAM" id="Phobius"/>
    </source>
</evidence>
<keyword evidence="1" id="KW-0472">Membrane</keyword>
<protein>
    <submittedName>
        <fullName evidence="2">Uncharacterized protein</fullName>
    </submittedName>
</protein>
<dbReference type="EMBL" id="AUPC02000307">
    <property type="protein sequence ID" value="POG62257.1"/>
    <property type="molecule type" value="Genomic_DNA"/>
</dbReference>
<proteinExistence type="predicted"/>
<feature type="transmembrane region" description="Helical" evidence="1">
    <location>
        <begin position="6"/>
        <end position="28"/>
    </location>
</feature>
<organism evidence="2 3">
    <name type="scientific">Rhizophagus irregularis (strain DAOM 181602 / DAOM 197198 / MUCL 43194)</name>
    <name type="common">Arbuscular mycorrhizal fungus</name>
    <name type="synonym">Glomus intraradices</name>
    <dbReference type="NCBI Taxonomy" id="747089"/>
    <lineage>
        <taxon>Eukaryota</taxon>
        <taxon>Fungi</taxon>
        <taxon>Fungi incertae sedis</taxon>
        <taxon>Mucoromycota</taxon>
        <taxon>Glomeromycotina</taxon>
        <taxon>Glomeromycetes</taxon>
        <taxon>Glomerales</taxon>
        <taxon>Glomeraceae</taxon>
        <taxon>Rhizophagus</taxon>
    </lineage>
</organism>
<reference evidence="2 3" key="1">
    <citation type="journal article" date="2013" name="Proc. Natl. Acad. Sci. U.S.A.">
        <title>Genome of an arbuscular mycorrhizal fungus provides insight into the oldest plant symbiosis.</title>
        <authorList>
            <person name="Tisserant E."/>
            <person name="Malbreil M."/>
            <person name="Kuo A."/>
            <person name="Kohler A."/>
            <person name="Symeonidi A."/>
            <person name="Balestrini R."/>
            <person name="Charron P."/>
            <person name="Duensing N."/>
            <person name="Frei Dit Frey N."/>
            <person name="Gianinazzi-Pearson V."/>
            <person name="Gilbert L.B."/>
            <person name="Handa Y."/>
            <person name="Herr J.R."/>
            <person name="Hijri M."/>
            <person name="Koul R."/>
            <person name="Kawaguchi M."/>
            <person name="Krajinski F."/>
            <person name="Lammers P.J."/>
            <person name="Masclaux F.G."/>
            <person name="Murat C."/>
            <person name="Morin E."/>
            <person name="Ndikumana S."/>
            <person name="Pagni M."/>
            <person name="Petitpierre D."/>
            <person name="Requena N."/>
            <person name="Rosikiewicz P."/>
            <person name="Riley R."/>
            <person name="Saito K."/>
            <person name="San Clemente H."/>
            <person name="Shapiro H."/>
            <person name="van Tuinen D."/>
            <person name="Becard G."/>
            <person name="Bonfante P."/>
            <person name="Paszkowski U."/>
            <person name="Shachar-Hill Y.Y."/>
            <person name="Tuskan G.A."/>
            <person name="Young P.W."/>
            <person name="Sanders I.R."/>
            <person name="Henrissat B."/>
            <person name="Rensing S.A."/>
            <person name="Grigoriev I.V."/>
            <person name="Corradi N."/>
            <person name="Roux C."/>
            <person name="Martin F."/>
        </authorList>
    </citation>
    <scope>NUCLEOTIDE SEQUENCE [LARGE SCALE GENOMIC DNA]</scope>
    <source>
        <strain evidence="2 3">DAOM 197198</strain>
    </source>
</reference>
<evidence type="ECO:0000313" key="3">
    <source>
        <dbReference type="Proteomes" id="UP000018888"/>
    </source>
</evidence>
<sequence>MTQLPFAGSFLFLFYFCMQISFIEYTVVSRVYNISHVLYVNPSLFPNKCNFFSQPPTLSLVTQRKLKRKIYVNFLILNTNKKYW</sequence>
<keyword evidence="1" id="KW-0812">Transmembrane</keyword>
<evidence type="ECO:0000313" key="2">
    <source>
        <dbReference type="EMBL" id="POG62257.1"/>
    </source>
</evidence>
<name>A0A2P4PA66_RHIID</name>
<comment type="caution">
    <text evidence="2">The sequence shown here is derived from an EMBL/GenBank/DDBJ whole genome shotgun (WGS) entry which is preliminary data.</text>
</comment>
<keyword evidence="1" id="KW-1133">Transmembrane helix</keyword>
<reference evidence="2 3" key="2">
    <citation type="journal article" date="2018" name="New Phytol.">
        <title>High intraspecific genome diversity in the model arbuscular mycorrhizal symbiont Rhizophagus irregularis.</title>
        <authorList>
            <person name="Chen E.C.H."/>
            <person name="Morin E."/>
            <person name="Beaudet D."/>
            <person name="Noel J."/>
            <person name="Yildirir G."/>
            <person name="Ndikumana S."/>
            <person name="Charron P."/>
            <person name="St-Onge C."/>
            <person name="Giorgi J."/>
            <person name="Kruger M."/>
            <person name="Marton T."/>
            <person name="Ropars J."/>
            <person name="Grigoriev I.V."/>
            <person name="Hainaut M."/>
            <person name="Henrissat B."/>
            <person name="Roux C."/>
            <person name="Martin F."/>
            <person name="Corradi N."/>
        </authorList>
    </citation>
    <scope>NUCLEOTIDE SEQUENCE [LARGE SCALE GENOMIC DNA]</scope>
    <source>
        <strain evidence="2 3">DAOM 197198</strain>
    </source>
</reference>
<accession>A0A2P4PA66</accession>
<keyword evidence="3" id="KW-1185">Reference proteome</keyword>
<dbReference type="AlphaFoldDB" id="A0A2P4PA66"/>
<dbReference type="Proteomes" id="UP000018888">
    <property type="component" value="Unassembled WGS sequence"/>
</dbReference>